<evidence type="ECO:0000259" key="5">
    <source>
        <dbReference type="Pfam" id="PF19834"/>
    </source>
</evidence>
<dbReference type="InterPro" id="IPR050346">
    <property type="entry name" value="FMO-like"/>
</dbReference>
<gene>
    <name evidence="6" type="ORF">M501DRAFT_1005702</name>
</gene>
<protein>
    <submittedName>
        <fullName evidence="6">FAD/NAD(P)-binding domain-containing protein</fullName>
    </submittedName>
</protein>
<feature type="domain" description="FAD/NAD(P)-binding" evidence="4">
    <location>
        <begin position="3"/>
        <end position="238"/>
    </location>
</feature>
<dbReference type="EMBL" id="MU006089">
    <property type="protein sequence ID" value="KAF2843005.1"/>
    <property type="molecule type" value="Genomic_DNA"/>
</dbReference>
<dbReference type="Gene3D" id="3.50.50.60">
    <property type="entry name" value="FAD/NAD(P)-binding domain"/>
    <property type="match status" value="1"/>
</dbReference>
<dbReference type="Pfam" id="PF07992">
    <property type="entry name" value="Pyr_redox_2"/>
    <property type="match status" value="1"/>
</dbReference>
<dbReference type="Proteomes" id="UP000799429">
    <property type="component" value="Unassembled WGS sequence"/>
</dbReference>
<sequence length="783" mass="87448">MKSVLIVGAGPAGLVAAKTLIHSSHPSRFAVTIVEQKERVGGMWAIRKGDRNGKCNSDMLTNLSRFTVSFSDLSWDSVSLNDSTNPLVNDSEVRNVKQTAPMFPRAWQVGRYLQAYAQMYIPENCIKLNSKVTKAERFQEDTIHKWKVSWNSTQDSSSTREGVFDYLIVGSGFFAVPNPLGIDVSSESAGKLDPTKFTHSSHFRHVTEFIPDLYEGSGNIVVIGGGMSGSEAGAYVASQLSSARYSPSAHESPVGYKCYHVTSRPFYTMKRYLPIDPQESSGKYNQTPTFLPMDLCLYDLSRRPPGPIAPGNGLMPPERAVKTHQYLESILGGDQKDLGSSALIHGGEQTKRPAYVGISDTYSNFVRSGDITPVRGRASGVGTSSDGKIVIHVEAGDEGQETKTASRATIENVVGIIYATGFTPQPAISFLPTDVLETLCHDSDSHRLPLLLQRFSFYNHKVLNLAFVGFYEGPFWGVMEMQARLIAKQWETGDVLKPVTSSFENAEKELDDLLSLREALREHHDQKPQFWMGDYVGLVETMSHLLDIPRSDIASPSSVRVRKQPQNDDNRTGPCVAARYTSSNPLSLESAKILRDLNTTLLQSKSECRFLPAATFSALQGPWQLSRRLTSFLTGFPSGDFKGTAHFHPRQPTDEKFDAEYLYIEQGSLTMETGMVLSATRRYAYRYNAVKDQISAWFVKDDGLTVDYLFNEMEFQPKLGEEKEGSIEDETGWIATSTHLCERDNYDSHCEFRFRGVELEKFAIDYEVKGPKKDYVSRTWYTR</sequence>
<dbReference type="OrthoDB" id="66881at2759"/>
<keyword evidence="2" id="KW-0274">FAD</keyword>
<comment type="caution">
    <text evidence="6">The sequence shown here is derived from an EMBL/GenBank/DDBJ whole genome shotgun (WGS) entry which is preliminary data.</text>
</comment>
<dbReference type="GO" id="GO:0016491">
    <property type="term" value="F:oxidoreductase activity"/>
    <property type="evidence" value="ECO:0007669"/>
    <property type="project" value="UniProtKB-KW"/>
</dbReference>
<dbReference type="PANTHER" id="PTHR23023">
    <property type="entry name" value="DIMETHYLANILINE MONOOXYGENASE"/>
    <property type="match status" value="1"/>
</dbReference>
<reference evidence="6" key="1">
    <citation type="journal article" date="2020" name="Stud. Mycol.">
        <title>101 Dothideomycetes genomes: a test case for predicting lifestyles and emergence of pathogens.</title>
        <authorList>
            <person name="Haridas S."/>
            <person name="Albert R."/>
            <person name="Binder M."/>
            <person name="Bloem J."/>
            <person name="Labutti K."/>
            <person name="Salamov A."/>
            <person name="Andreopoulos B."/>
            <person name="Baker S."/>
            <person name="Barry K."/>
            <person name="Bills G."/>
            <person name="Bluhm B."/>
            <person name="Cannon C."/>
            <person name="Castanera R."/>
            <person name="Culley D."/>
            <person name="Daum C."/>
            <person name="Ezra D."/>
            <person name="Gonzalez J."/>
            <person name="Henrissat B."/>
            <person name="Kuo A."/>
            <person name="Liang C."/>
            <person name="Lipzen A."/>
            <person name="Lutzoni F."/>
            <person name="Magnuson J."/>
            <person name="Mondo S."/>
            <person name="Nolan M."/>
            <person name="Ohm R."/>
            <person name="Pangilinan J."/>
            <person name="Park H.-J."/>
            <person name="Ramirez L."/>
            <person name="Alfaro M."/>
            <person name="Sun H."/>
            <person name="Tritt A."/>
            <person name="Yoshinaga Y."/>
            <person name="Zwiers L.-H."/>
            <person name="Turgeon B."/>
            <person name="Goodwin S."/>
            <person name="Spatafora J."/>
            <person name="Crous P."/>
            <person name="Grigoriev I."/>
        </authorList>
    </citation>
    <scope>NUCLEOTIDE SEQUENCE</scope>
    <source>
        <strain evidence="6">CBS 101060</strain>
    </source>
</reference>
<dbReference type="InterPro" id="IPR036188">
    <property type="entry name" value="FAD/NAD-bd_sf"/>
</dbReference>
<organism evidence="6 7">
    <name type="scientific">Patellaria atrata CBS 101060</name>
    <dbReference type="NCBI Taxonomy" id="1346257"/>
    <lineage>
        <taxon>Eukaryota</taxon>
        <taxon>Fungi</taxon>
        <taxon>Dikarya</taxon>
        <taxon>Ascomycota</taxon>
        <taxon>Pezizomycotina</taxon>
        <taxon>Dothideomycetes</taxon>
        <taxon>Dothideomycetes incertae sedis</taxon>
        <taxon>Patellariales</taxon>
        <taxon>Patellariaceae</taxon>
        <taxon>Patellaria</taxon>
    </lineage>
</organism>
<dbReference type="AlphaFoldDB" id="A0A9P4SJK2"/>
<dbReference type="Pfam" id="PF19834">
    <property type="entry name" value="DUF6314"/>
    <property type="match status" value="1"/>
</dbReference>
<keyword evidence="1" id="KW-0285">Flavoprotein</keyword>
<evidence type="ECO:0000256" key="3">
    <source>
        <dbReference type="ARBA" id="ARBA00023002"/>
    </source>
</evidence>
<feature type="domain" description="DUF6314" evidence="5">
    <location>
        <begin position="619"/>
        <end position="783"/>
    </location>
</feature>
<keyword evidence="3" id="KW-0560">Oxidoreductase</keyword>
<dbReference type="InterPro" id="IPR045632">
    <property type="entry name" value="DUF6314"/>
</dbReference>
<evidence type="ECO:0000256" key="2">
    <source>
        <dbReference type="ARBA" id="ARBA00022827"/>
    </source>
</evidence>
<dbReference type="InterPro" id="IPR023753">
    <property type="entry name" value="FAD/NAD-binding_dom"/>
</dbReference>
<keyword evidence="7" id="KW-1185">Reference proteome</keyword>
<evidence type="ECO:0000259" key="4">
    <source>
        <dbReference type="Pfam" id="PF07992"/>
    </source>
</evidence>
<accession>A0A9P4SJK2</accession>
<name>A0A9P4SJK2_9PEZI</name>
<dbReference type="PRINTS" id="PR00368">
    <property type="entry name" value="FADPNR"/>
</dbReference>
<proteinExistence type="predicted"/>
<dbReference type="SUPFAM" id="SSF51905">
    <property type="entry name" value="FAD/NAD(P)-binding domain"/>
    <property type="match status" value="1"/>
</dbReference>
<evidence type="ECO:0000313" key="7">
    <source>
        <dbReference type="Proteomes" id="UP000799429"/>
    </source>
</evidence>
<evidence type="ECO:0000313" key="6">
    <source>
        <dbReference type="EMBL" id="KAF2843005.1"/>
    </source>
</evidence>
<evidence type="ECO:0000256" key="1">
    <source>
        <dbReference type="ARBA" id="ARBA00022630"/>
    </source>
</evidence>